<dbReference type="PANTHER" id="PTHR13315">
    <property type="entry name" value="METALLO PHOSPHOESTERASE RELATED"/>
    <property type="match status" value="1"/>
</dbReference>
<keyword evidence="9" id="KW-1185">Reference proteome</keyword>
<evidence type="ECO:0000313" key="9">
    <source>
        <dbReference type="Proteomes" id="UP000242525"/>
    </source>
</evidence>
<dbReference type="AlphaFoldDB" id="A0A0J9XGC2"/>
<feature type="transmembrane region" description="Helical" evidence="6">
    <location>
        <begin position="547"/>
        <end position="566"/>
    </location>
</feature>
<accession>A0A0J9XGC2</accession>
<keyword evidence="3 6" id="KW-1133">Transmembrane helix</keyword>
<keyword evidence="2 6" id="KW-0812">Transmembrane</keyword>
<dbReference type="PANTHER" id="PTHR13315:SF4">
    <property type="entry name" value="METALLOPHOSPHOESTERASE, ISOFORM E"/>
    <property type="match status" value="1"/>
</dbReference>
<name>A0A0J9XGC2_GEOCN</name>
<dbReference type="InterPro" id="IPR033308">
    <property type="entry name" value="PGAP5/Cdc1/Ted1"/>
</dbReference>
<dbReference type="GO" id="GO:0005783">
    <property type="term" value="C:endoplasmic reticulum"/>
    <property type="evidence" value="ECO:0007669"/>
    <property type="project" value="TreeGrafter"/>
</dbReference>
<dbReference type="Pfam" id="PF00149">
    <property type="entry name" value="Metallophos"/>
    <property type="match status" value="1"/>
</dbReference>
<dbReference type="InterPro" id="IPR004843">
    <property type="entry name" value="Calcineurin-like_PHP"/>
</dbReference>
<dbReference type="STRING" id="1173061.A0A0J9XGC2"/>
<keyword evidence="4 6" id="KW-0472">Membrane</keyword>
<dbReference type="Gene3D" id="3.60.21.10">
    <property type="match status" value="1"/>
</dbReference>
<feature type="transmembrane region" description="Helical" evidence="6">
    <location>
        <begin position="451"/>
        <end position="478"/>
    </location>
</feature>
<comment type="caution">
    <text evidence="8">The sequence shown here is derived from an EMBL/GenBank/DDBJ whole genome shotgun (WGS) entry which is preliminary data.</text>
</comment>
<proteinExistence type="predicted"/>
<evidence type="ECO:0000256" key="2">
    <source>
        <dbReference type="ARBA" id="ARBA00022692"/>
    </source>
</evidence>
<evidence type="ECO:0000256" key="5">
    <source>
        <dbReference type="SAM" id="MobiDB-lite"/>
    </source>
</evidence>
<dbReference type="EMBL" id="CCBN010000016">
    <property type="protein sequence ID" value="CDO56604.1"/>
    <property type="molecule type" value="Genomic_DNA"/>
</dbReference>
<reference evidence="8" key="1">
    <citation type="submission" date="2014-03" db="EMBL/GenBank/DDBJ databases">
        <authorList>
            <person name="Casaregola S."/>
        </authorList>
    </citation>
    <scope>NUCLEOTIDE SEQUENCE [LARGE SCALE GENOMIC DNA]</scope>
    <source>
        <strain evidence="8">CLIB 918</strain>
    </source>
</reference>
<feature type="domain" description="Calcineurin-like phosphoesterase" evidence="7">
    <location>
        <begin position="144"/>
        <end position="376"/>
    </location>
</feature>
<comment type="subcellular location">
    <subcellularLocation>
        <location evidence="1">Membrane</location>
        <topology evidence="1">Multi-pass membrane protein</topology>
    </subcellularLocation>
</comment>
<dbReference type="GO" id="GO:0016787">
    <property type="term" value="F:hydrolase activity"/>
    <property type="evidence" value="ECO:0007669"/>
    <property type="project" value="InterPro"/>
</dbReference>
<organism evidence="8 9">
    <name type="scientific">Geotrichum candidum</name>
    <name type="common">Oospora lactis</name>
    <name type="synonym">Dipodascus geotrichum</name>
    <dbReference type="NCBI Taxonomy" id="1173061"/>
    <lineage>
        <taxon>Eukaryota</taxon>
        <taxon>Fungi</taxon>
        <taxon>Dikarya</taxon>
        <taxon>Ascomycota</taxon>
        <taxon>Saccharomycotina</taxon>
        <taxon>Dipodascomycetes</taxon>
        <taxon>Dipodascales</taxon>
        <taxon>Dipodascaceae</taxon>
        <taxon>Geotrichum</taxon>
    </lineage>
</organism>
<gene>
    <name evidence="8" type="ORF">BN980_GECA16s00252g</name>
</gene>
<sequence>MSYRNPQSSTRVSRRSSLIGGQSTERPELHLQIPFSATAANNNSSRIPSLLSISTTASSSSSTTTFLSSPYVPPEDAGWKERAQLYLEKLRPVVKTIIKRISYLHYMLLAWLLLVHYFEVVYPRASLARCTWPTFEHNEEPTRMLITSDPQLVDDHTYPSRPRALLKITEFVSDLYLRRNWVNSNRVLDPDTHYFLGDLFDGGREWDDAKWVREFTHRWNRIYTKPAYKLTIMGLPGNHDIGFGNTINLKAANRFAMFFGEPNSVYSIGNHSVVALDGISLMNWINETVYSRPIDFLRDLHDSHVVGADQQPRVLLTHVPLYRDPALPCGRHRESRRNTIPWEYGHQYQTMLSPQVSEHILRSVRPSVVFSGDDHDACHTTHKYTYADDIKAPTHHAEEFTVKTVSMAMGVRYPAVQLLSLDGLFQERPNAAAGSPEPSFKTRICYMPNPLLGFIMYGLAFFFSVFGLIAIHMCFPLWSRSSSTVSRKRSDSLNSPMVAVPPHLLMTYEKAGASAGRLLRGTGAAAGRGVRLFNADRRAWIALAKDAGIIALAAFGYFSYLTYRIYRDQ</sequence>
<dbReference type="InterPro" id="IPR029052">
    <property type="entry name" value="Metallo-depent_PP-like"/>
</dbReference>
<evidence type="ECO:0000256" key="4">
    <source>
        <dbReference type="ARBA" id="ARBA00023136"/>
    </source>
</evidence>
<evidence type="ECO:0000256" key="3">
    <source>
        <dbReference type="ARBA" id="ARBA00022989"/>
    </source>
</evidence>
<evidence type="ECO:0000313" key="8">
    <source>
        <dbReference type="EMBL" id="CDO56604.1"/>
    </source>
</evidence>
<evidence type="ECO:0000256" key="1">
    <source>
        <dbReference type="ARBA" id="ARBA00004141"/>
    </source>
</evidence>
<dbReference type="OrthoDB" id="5977743at2759"/>
<feature type="transmembrane region" description="Helical" evidence="6">
    <location>
        <begin position="101"/>
        <end position="118"/>
    </location>
</feature>
<evidence type="ECO:0000259" key="7">
    <source>
        <dbReference type="Pfam" id="PF00149"/>
    </source>
</evidence>
<dbReference type="GO" id="GO:0016020">
    <property type="term" value="C:membrane"/>
    <property type="evidence" value="ECO:0007669"/>
    <property type="project" value="UniProtKB-SubCell"/>
</dbReference>
<dbReference type="GO" id="GO:0006506">
    <property type="term" value="P:GPI anchor biosynthetic process"/>
    <property type="evidence" value="ECO:0007669"/>
    <property type="project" value="InterPro"/>
</dbReference>
<dbReference type="SUPFAM" id="SSF56300">
    <property type="entry name" value="Metallo-dependent phosphatases"/>
    <property type="match status" value="1"/>
</dbReference>
<feature type="region of interest" description="Disordered" evidence="5">
    <location>
        <begin position="1"/>
        <end position="22"/>
    </location>
</feature>
<dbReference type="Proteomes" id="UP000242525">
    <property type="component" value="Unassembled WGS sequence"/>
</dbReference>
<protein>
    <submittedName>
        <fullName evidence="8">Similar to Saccharomyces cerevisiae YDR182W CDC1 Putative lipid phosphatase of the endoplasmic reticulum</fullName>
    </submittedName>
</protein>
<evidence type="ECO:0000256" key="6">
    <source>
        <dbReference type="SAM" id="Phobius"/>
    </source>
</evidence>